<evidence type="ECO:0000259" key="1">
    <source>
        <dbReference type="PROSITE" id="PS50995"/>
    </source>
</evidence>
<keyword evidence="3" id="KW-1185">Reference proteome</keyword>
<sequence>MTAWWDLTQAMKLHVAPMLAREHDLEFKDFVGLSAIEAGANYPSLIAARTALTPSAVSRLVDDLARAQLIERRLDEQDSRRVQLNLTPRGEAVLTAARSTMHQLLQQGLTSLDSAQVHLFARTLQHLAVTVRQPPTPPATPEETP</sequence>
<dbReference type="InterPro" id="IPR036390">
    <property type="entry name" value="WH_DNA-bd_sf"/>
</dbReference>
<dbReference type="PANTHER" id="PTHR33164:SF43">
    <property type="entry name" value="HTH-TYPE TRANSCRIPTIONAL REPRESSOR YETL"/>
    <property type="match status" value="1"/>
</dbReference>
<comment type="caution">
    <text evidence="2">The sequence shown here is derived from an EMBL/GenBank/DDBJ whole genome shotgun (WGS) entry which is preliminary data.</text>
</comment>
<dbReference type="GO" id="GO:0003700">
    <property type="term" value="F:DNA-binding transcription factor activity"/>
    <property type="evidence" value="ECO:0007669"/>
    <property type="project" value="InterPro"/>
</dbReference>
<accession>A0A917UM80</accession>
<dbReference type="EMBL" id="BMOE01000002">
    <property type="protein sequence ID" value="GGJ68294.1"/>
    <property type="molecule type" value="Genomic_DNA"/>
</dbReference>
<dbReference type="Pfam" id="PF12802">
    <property type="entry name" value="MarR_2"/>
    <property type="match status" value="1"/>
</dbReference>
<dbReference type="Gene3D" id="1.10.10.10">
    <property type="entry name" value="Winged helix-like DNA-binding domain superfamily/Winged helix DNA-binding domain"/>
    <property type="match status" value="1"/>
</dbReference>
<dbReference type="AlphaFoldDB" id="A0A917UM80"/>
<dbReference type="PROSITE" id="PS50995">
    <property type="entry name" value="HTH_MARR_2"/>
    <property type="match status" value="1"/>
</dbReference>
<evidence type="ECO:0000313" key="3">
    <source>
        <dbReference type="Proteomes" id="UP000635726"/>
    </source>
</evidence>
<name>A0A917UM80_9DEIO</name>
<protein>
    <recommendedName>
        <fullName evidence="1">HTH marR-type domain-containing protein</fullName>
    </recommendedName>
</protein>
<dbReference type="SMART" id="SM00347">
    <property type="entry name" value="HTH_MARR"/>
    <property type="match status" value="1"/>
</dbReference>
<dbReference type="PANTHER" id="PTHR33164">
    <property type="entry name" value="TRANSCRIPTIONAL REGULATOR, MARR FAMILY"/>
    <property type="match status" value="1"/>
</dbReference>
<dbReference type="InterPro" id="IPR000835">
    <property type="entry name" value="HTH_MarR-typ"/>
</dbReference>
<dbReference type="InterPro" id="IPR036388">
    <property type="entry name" value="WH-like_DNA-bd_sf"/>
</dbReference>
<reference evidence="2" key="2">
    <citation type="submission" date="2020-09" db="EMBL/GenBank/DDBJ databases">
        <authorList>
            <person name="Sun Q."/>
            <person name="Ohkuma M."/>
        </authorList>
    </citation>
    <scope>NUCLEOTIDE SEQUENCE</scope>
    <source>
        <strain evidence="2">JCM 14371</strain>
    </source>
</reference>
<dbReference type="InterPro" id="IPR039422">
    <property type="entry name" value="MarR/SlyA-like"/>
</dbReference>
<reference evidence="2" key="1">
    <citation type="journal article" date="2014" name="Int. J. Syst. Evol. Microbiol.">
        <title>Complete genome sequence of Corynebacterium casei LMG S-19264T (=DSM 44701T), isolated from a smear-ripened cheese.</title>
        <authorList>
            <consortium name="US DOE Joint Genome Institute (JGI-PGF)"/>
            <person name="Walter F."/>
            <person name="Albersmeier A."/>
            <person name="Kalinowski J."/>
            <person name="Ruckert C."/>
        </authorList>
    </citation>
    <scope>NUCLEOTIDE SEQUENCE</scope>
    <source>
        <strain evidence="2">JCM 14371</strain>
    </source>
</reference>
<feature type="domain" description="HTH marR-type" evidence="1">
    <location>
        <begin position="1"/>
        <end position="129"/>
    </location>
</feature>
<evidence type="ECO:0000313" key="2">
    <source>
        <dbReference type="EMBL" id="GGJ68294.1"/>
    </source>
</evidence>
<gene>
    <name evidence="2" type="ORF">GCM10008939_10870</name>
</gene>
<dbReference type="SUPFAM" id="SSF46785">
    <property type="entry name" value="Winged helix' DNA-binding domain"/>
    <property type="match status" value="1"/>
</dbReference>
<organism evidence="2 3">
    <name type="scientific">Deinococcus aquiradiocola</name>
    <dbReference type="NCBI Taxonomy" id="393059"/>
    <lineage>
        <taxon>Bacteria</taxon>
        <taxon>Thermotogati</taxon>
        <taxon>Deinococcota</taxon>
        <taxon>Deinococci</taxon>
        <taxon>Deinococcales</taxon>
        <taxon>Deinococcaceae</taxon>
        <taxon>Deinococcus</taxon>
    </lineage>
</organism>
<dbReference type="Proteomes" id="UP000635726">
    <property type="component" value="Unassembled WGS sequence"/>
</dbReference>
<proteinExistence type="predicted"/>
<dbReference type="GO" id="GO:0006950">
    <property type="term" value="P:response to stress"/>
    <property type="evidence" value="ECO:0007669"/>
    <property type="project" value="TreeGrafter"/>
</dbReference>